<evidence type="ECO:0000313" key="1">
    <source>
        <dbReference type="EMBL" id="KAI9916297.1"/>
    </source>
</evidence>
<dbReference type="EMBL" id="CM047581">
    <property type="protein sequence ID" value="KAI9916297.1"/>
    <property type="molecule type" value="Genomic_DNA"/>
</dbReference>
<comment type="caution">
    <text evidence="1">The sequence shown here is derived from an EMBL/GenBank/DDBJ whole genome shotgun (WGS) entry which is preliminary data.</text>
</comment>
<organism evidence="1 2">
    <name type="scientific">Peronosclerospora sorghi</name>
    <dbReference type="NCBI Taxonomy" id="230839"/>
    <lineage>
        <taxon>Eukaryota</taxon>
        <taxon>Sar</taxon>
        <taxon>Stramenopiles</taxon>
        <taxon>Oomycota</taxon>
        <taxon>Peronosporomycetes</taxon>
        <taxon>Peronosporales</taxon>
        <taxon>Peronosporaceae</taxon>
        <taxon>Peronosclerospora</taxon>
    </lineage>
</organism>
<reference evidence="1 2" key="1">
    <citation type="journal article" date="2022" name="bioRxiv">
        <title>The genome of the oomycete Peronosclerospora sorghi, a cosmopolitan pathogen of maize and sorghum, is inflated with dispersed pseudogenes.</title>
        <authorList>
            <person name="Fletcher K."/>
            <person name="Martin F."/>
            <person name="Isakeit T."/>
            <person name="Cavanaugh K."/>
            <person name="Magill C."/>
            <person name="Michelmore R."/>
        </authorList>
    </citation>
    <scope>NUCLEOTIDE SEQUENCE [LARGE SCALE GENOMIC DNA]</scope>
    <source>
        <strain evidence="1">P6</strain>
    </source>
</reference>
<keyword evidence="2" id="KW-1185">Reference proteome</keyword>
<evidence type="ECO:0000313" key="2">
    <source>
        <dbReference type="Proteomes" id="UP001163321"/>
    </source>
</evidence>
<name>A0ACC0WC28_9STRA</name>
<sequence length="118" mass="13879">MDDSTNSIQQDFQLNVPVTWEATPCVLKEGWEGETQEPDQNEDKMYLVMDYYNDGSLFFHLRKSRKFSEKRARFYAAQLLMSMSHLHELNIAYRELKLENILMDDKGFIALTDFGISK</sequence>
<protein>
    <submittedName>
        <fullName evidence="1">Uncharacterized protein</fullName>
    </submittedName>
</protein>
<dbReference type="Proteomes" id="UP001163321">
    <property type="component" value="Chromosome 2"/>
</dbReference>
<accession>A0ACC0WC28</accession>
<proteinExistence type="predicted"/>
<gene>
    <name evidence="1" type="ORF">PsorP6_016931</name>
</gene>